<name>A0A382GP16_9ZZZZ</name>
<reference evidence="1" key="1">
    <citation type="submission" date="2018-05" db="EMBL/GenBank/DDBJ databases">
        <authorList>
            <person name="Lanie J.A."/>
            <person name="Ng W.-L."/>
            <person name="Kazmierczak K.M."/>
            <person name="Andrzejewski T.M."/>
            <person name="Davidsen T.M."/>
            <person name="Wayne K.J."/>
            <person name="Tettelin H."/>
            <person name="Glass J.I."/>
            <person name="Rusch D."/>
            <person name="Podicherti R."/>
            <person name="Tsui H.-C.T."/>
            <person name="Winkler M.E."/>
        </authorList>
    </citation>
    <scope>NUCLEOTIDE SEQUENCE</scope>
</reference>
<dbReference type="AlphaFoldDB" id="A0A382GP16"/>
<sequence>MIQIALVGETSIVVEEGIKKNVPEKLFILHTKNESNFKFEDKAKKLKEKIELEYKIPT</sequence>
<feature type="non-terminal residue" evidence="1">
    <location>
        <position position="58"/>
    </location>
</feature>
<accession>A0A382GP16</accession>
<dbReference type="EMBL" id="UINC01056624">
    <property type="protein sequence ID" value="SVB76868.1"/>
    <property type="molecule type" value="Genomic_DNA"/>
</dbReference>
<evidence type="ECO:0000313" key="1">
    <source>
        <dbReference type="EMBL" id="SVB76868.1"/>
    </source>
</evidence>
<organism evidence="1">
    <name type="scientific">marine metagenome</name>
    <dbReference type="NCBI Taxonomy" id="408172"/>
    <lineage>
        <taxon>unclassified sequences</taxon>
        <taxon>metagenomes</taxon>
        <taxon>ecological metagenomes</taxon>
    </lineage>
</organism>
<proteinExistence type="predicted"/>
<protein>
    <submittedName>
        <fullName evidence="1">Uncharacterized protein</fullName>
    </submittedName>
</protein>
<gene>
    <name evidence="1" type="ORF">METZ01_LOCUS229722</name>
</gene>